<evidence type="ECO:0000313" key="5">
    <source>
        <dbReference type="EMBL" id="QJT11374.1"/>
    </source>
</evidence>
<evidence type="ECO:0000256" key="3">
    <source>
        <dbReference type="ARBA" id="ARBA00022840"/>
    </source>
</evidence>
<accession>A0ABX6NLC5</accession>
<dbReference type="InterPro" id="IPR012701">
    <property type="entry name" value="CP_lyase_PhnL"/>
</dbReference>
<comment type="similarity">
    <text evidence="1">Belongs to the ABC transporter superfamily.</text>
</comment>
<evidence type="ECO:0000256" key="2">
    <source>
        <dbReference type="ARBA" id="ARBA00022741"/>
    </source>
</evidence>
<dbReference type="InterPro" id="IPR003593">
    <property type="entry name" value="AAA+_ATPase"/>
</dbReference>
<dbReference type="SUPFAM" id="SSF52540">
    <property type="entry name" value="P-loop containing nucleoside triphosphate hydrolases"/>
    <property type="match status" value="1"/>
</dbReference>
<dbReference type="PANTHER" id="PTHR42798">
    <property type="entry name" value="LIPOPROTEIN-RELEASING SYSTEM ATP-BINDING PROTEIN LOLD"/>
    <property type="match status" value="1"/>
</dbReference>
<dbReference type="PANTHER" id="PTHR42798:SF7">
    <property type="entry name" value="ALPHA-D-RIBOSE 1-METHYLPHOSPHONATE 5-TRIPHOSPHATE SYNTHASE SUBUNIT PHNL"/>
    <property type="match status" value="1"/>
</dbReference>
<reference evidence="5 6" key="1">
    <citation type="submission" date="2019-04" db="EMBL/GenBank/DDBJ databases">
        <title>Isolation and culture of sulfate reducing bacteria from the cold seep of the South China Sea.</title>
        <authorList>
            <person name="Sun C."/>
            <person name="Liu R."/>
        </authorList>
    </citation>
    <scope>NUCLEOTIDE SEQUENCE [LARGE SCALE GENOMIC DNA]</scope>
    <source>
        <strain evidence="5 6">CS1</strain>
    </source>
</reference>
<evidence type="ECO:0000259" key="4">
    <source>
        <dbReference type="PROSITE" id="PS50893"/>
    </source>
</evidence>
<keyword evidence="3" id="KW-0067">ATP-binding</keyword>
<dbReference type="Proteomes" id="UP000503251">
    <property type="component" value="Chromosome"/>
</dbReference>
<keyword evidence="5" id="KW-0456">Lyase</keyword>
<organism evidence="5 6">
    <name type="scientific">Oceanidesulfovibrio marinus</name>
    <dbReference type="NCBI Taxonomy" id="370038"/>
    <lineage>
        <taxon>Bacteria</taxon>
        <taxon>Pseudomonadati</taxon>
        <taxon>Thermodesulfobacteriota</taxon>
        <taxon>Desulfovibrionia</taxon>
        <taxon>Desulfovibrionales</taxon>
        <taxon>Desulfovibrionaceae</taxon>
        <taxon>Oceanidesulfovibrio</taxon>
    </lineage>
</organism>
<evidence type="ECO:0000256" key="1">
    <source>
        <dbReference type="ARBA" id="ARBA00005417"/>
    </source>
</evidence>
<dbReference type="InterPro" id="IPR017871">
    <property type="entry name" value="ABC_transporter-like_CS"/>
</dbReference>
<dbReference type="EMBL" id="CP039543">
    <property type="protein sequence ID" value="QJT11374.1"/>
    <property type="molecule type" value="Genomic_DNA"/>
</dbReference>
<protein>
    <submittedName>
        <fullName evidence="5">Phosphonate C-P lyase system protein PhnL</fullName>
    </submittedName>
</protein>
<dbReference type="InterPro" id="IPR027417">
    <property type="entry name" value="P-loop_NTPase"/>
</dbReference>
<sequence length="236" mass="25480">MPRPTLRVRGLAKEFVLHHRGGARLPVLAGFELTAMPGRCVALTGPSGAGKSTLLKLFYANYRANAGAILVRHHGEVVDIAAAGPRTLLELRNETIGYVSQFLRVIPRVDTLDIVAEPLQRRGVEHMEARERAAALLARLNIPKSLFELTPATFSGGERQRVNIARGFIAHSPLLLLDEPTASLDARNKGVVLELIEEAKTNGAAVVGIFHDEDALARVADECCEVRPPCTAEAGC</sequence>
<dbReference type="PROSITE" id="PS50893">
    <property type="entry name" value="ABC_TRANSPORTER_2"/>
    <property type="match status" value="1"/>
</dbReference>
<dbReference type="NCBIfam" id="TIGR02324">
    <property type="entry name" value="CP_lyasePhnL"/>
    <property type="match status" value="1"/>
</dbReference>
<gene>
    <name evidence="5" type="primary">phnL</name>
    <name evidence="5" type="ORF">E8L03_15915</name>
</gene>
<name>A0ABX6NLC5_9BACT</name>
<dbReference type="SMART" id="SM00382">
    <property type="entry name" value="AAA"/>
    <property type="match status" value="1"/>
</dbReference>
<dbReference type="InterPro" id="IPR003439">
    <property type="entry name" value="ABC_transporter-like_ATP-bd"/>
</dbReference>
<keyword evidence="2" id="KW-0547">Nucleotide-binding</keyword>
<keyword evidence="6" id="KW-1185">Reference proteome</keyword>
<evidence type="ECO:0000313" key="6">
    <source>
        <dbReference type="Proteomes" id="UP000503251"/>
    </source>
</evidence>
<dbReference type="Pfam" id="PF00005">
    <property type="entry name" value="ABC_tran"/>
    <property type="match status" value="1"/>
</dbReference>
<feature type="domain" description="ABC transporter" evidence="4">
    <location>
        <begin position="6"/>
        <end position="235"/>
    </location>
</feature>
<dbReference type="GO" id="GO:0016829">
    <property type="term" value="F:lyase activity"/>
    <property type="evidence" value="ECO:0007669"/>
    <property type="project" value="UniProtKB-KW"/>
</dbReference>
<proteinExistence type="inferred from homology"/>
<dbReference type="Gene3D" id="3.40.50.300">
    <property type="entry name" value="P-loop containing nucleotide triphosphate hydrolases"/>
    <property type="match status" value="1"/>
</dbReference>
<dbReference type="PROSITE" id="PS00211">
    <property type="entry name" value="ABC_TRANSPORTER_1"/>
    <property type="match status" value="1"/>
</dbReference>